<name>A0A3F3J069_SALER</name>
<dbReference type="RefSeq" id="WP_023248955.1">
    <property type="nucleotide sequence ID" value="NZ_CP075140.1"/>
</dbReference>
<dbReference type="AlphaFoldDB" id="A0A3F3J069"/>
<organism evidence="5">
    <name type="scientific">Salmonella enterica</name>
    <name type="common">Salmonella choleraesuis</name>
    <dbReference type="NCBI Taxonomy" id="28901"/>
    <lineage>
        <taxon>Bacteria</taxon>
        <taxon>Pseudomonadati</taxon>
        <taxon>Pseudomonadota</taxon>
        <taxon>Gammaproteobacteria</taxon>
        <taxon>Enterobacterales</taxon>
        <taxon>Enterobacteriaceae</taxon>
        <taxon>Salmonella</taxon>
    </lineage>
</organism>
<dbReference type="EMBL" id="AAACVH010000069">
    <property type="protein sequence ID" value="EAA8668217.1"/>
    <property type="molecule type" value="Genomic_DNA"/>
</dbReference>
<dbReference type="Proteomes" id="UP000839834">
    <property type="component" value="Unassembled WGS sequence"/>
</dbReference>
<dbReference type="Proteomes" id="UP000885283">
    <property type="component" value="Unassembled WGS sequence"/>
</dbReference>
<keyword evidence="1" id="KW-0732">Signal</keyword>
<reference evidence="4" key="2">
    <citation type="submission" date="2018-07" db="EMBL/GenBank/DDBJ databases">
        <authorList>
            <consortium name="GenomeTrakr network: Whole genome sequencing for foodborne pathogen traceback"/>
        </authorList>
    </citation>
    <scope>NUCLEOTIDE SEQUENCE [LARGE SCALE GENOMIC DNA]</scope>
    <source>
        <strain evidence="4">CFSAN048114</strain>
        <strain evidence="3">FLUFL-1338</strain>
        <strain evidence="2">FLUFL-367</strain>
    </source>
</reference>
<comment type="caution">
    <text evidence="5">The sequence shown here is derived from an EMBL/GenBank/DDBJ whole genome shotgun (WGS) entry which is preliminary data.</text>
</comment>
<reference evidence="5" key="1">
    <citation type="submission" date="2016-09" db="EMBL/GenBank/DDBJ databases">
        <title>Whole genome sequencing of Salmonella enterica.</title>
        <authorList>
            <person name="Bell R."/>
        </authorList>
    </citation>
    <scope>NUCLEOTIDE SEQUENCE [LARGE SCALE GENOMIC DNA]</scope>
    <source>
        <strain evidence="5">CFSAN044929</strain>
    </source>
</reference>
<evidence type="ECO:0000256" key="1">
    <source>
        <dbReference type="SAM" id="SignalP"/>
    </source>
</evidence>
<feature type="chain" id="PRO_5036338609" description="Copper amine oxidase-like N-terminal domain-containing protein" evidence="1">
    <location>
        <begin position="27"/>
        <end position="206"/>
    </location>
</feature>
<dbReference type="EMBL" id="RSMR01000046">
    <property type="protein sequence ID" value="MIK94697.1"/>
    <property type="molecule type" value="Genomic_DNA"/>
</dbReference>
<sequence>MKKINYLRIISFFFLLFLFRSISVSANTVTITDNGKTATLKLPLKAVISADSIFREHVTVIPLSSLYEHVSWDKSSRKFRDHQFLVRVMKDTPSSLLYEIINDAYTCSYNNPNRLATSGLPADISQVNKGYKYSVTVPGGRQIDLGGGRSTTISEHEEWLPSQGNSSYFIDLTLNITFPDVTVYPVLMNKGGICRGSVTMLISQKL</sequence>
<dbReference type="Proteomes" id="UP000839530">
    <property type="component" value="Unassembled WGS sequence"/>
</dbReference>
<evidence type="ECO:0008006" key="6">
    <source>
        <dbReference type="Google" id="ProtNLM"/>
    </source>
</evidence>
<protein>
    <recommendedName>
        <fullName evidence="6">Copper amine oxidase-like N-terminal domain-containing protein</fullName>
    </recommendedName>
</protein>
<evidence type="ECO:0000313" key="3">
    <source>
        <dbReference type="EMBL" id="MIK94697.1"/>
    </source>
</evidence>
<evidence type="ECO:0000313" key="4">
    <source>
        <dbReference type="EMBL" id="MIV45705.1"/>
    </source>
</evidence>
<gene>
    <name evidence="4" type="ORF">A7E06_19865</name>
    <name evidence="5" type="ORF">A7S51_21590</name>
    <name evidence="3" type="ORF">KO51_25290</name>
    <name evidence="2" type="ORF">NL99_25480</name>
</gene>
<feature type="signal peptide" evidence="1">
    <location>
        <begin position="1"/>
        <end position="26"/>
    </location>
</feature>
<evidence type="ECO:0000313" key="5">
    <source>
        <dbReference type="EMBL" id="OHJ48211.1"/>
    </source>
</evidence>
<proteinExistence type="predicted"/>
<dbReference type="EMBL" id="MLTE01000018">
    <property type="protein sequence ID" value="OHJ48211.1"/>
    <property type="molecule type" value="Genomic_DNA"/>
</dbReference>
<accession>A0A3F3J069</accession>
<dbReference type="EMBL" id="RSUV01000016">
    <property type="protein sequence ID" value="MIV45705.1"/>
    <property type="molecule type" value="Genomic_DNA"/>
</dbReference>
<evidence type="ECO:0000313" key="2">
    <source>
        <dbReference type="EMBL" id="EAA8668217.1"/>
    </source>
</evidence>
<dbReference type="Proteomes" id="UP000866740">
    <property type="component" value="Unassembled WGS sequence"/>
</dbReference>